<evidence type="ECO:0000256" key="3">
    <source>
        <dbReference type="ARBA" id="ARBA00001522"/>
    </source>
</evidence>
<evidence type="ECO:0000256" key="12">
    <source>
        <dbReference type="ARBA" id="ARBA00022741"/>
    </source>
</evidence>
<protein>
    <recommendedName>
        <fullName evidence="16">Adenosylcobinamide kinase</fullName>
        <ecNumber evidence="8">2.7.1.156</ecNumber>
        <ecNumber evidence="9">2.7.7.62</ecNumber>
    </recommendedName>
    <alternativeName>
        <fullName evidence="17">Adenosylcobinamide-phosphate guanylyltransferase</fullName>
    </alternativeName>
</protein>
<dbReference type="RefSeq" id="WP_154528493.1">
    <property type="nucleotide sequence ID" value="NZ_JAXDZJ010000217.1"/>
</dbReference>
<dbReference type="PANTHER" id="PTHR34848">
    <property type="match status" value="1"/>
</dbReference>
<sequence length="179" mass="19409">MNSEWKSPSGVQVRMVTGGWRSGASAFALKLAQDWERKTIVSAQTSTEEDVLEHIALYQKGLDDGCETIVEGVDLAGALDKVRGGVCIVDDLGVWVSNLTSGGSRFAGETCPEIEAFVRKLRLPPCEVIVVTRELGMGLSSERIAERRYRDVVGRLNQRVAALAASVYLCVSGLPLKLK</sequence>
<dbReference type="EC" id="2.7.1.156" evidence="8"/>
<dbReference type="UniPathway" id="UPA00148">
    <property type="reaction ID" value="UER00236"/>
</dbReference>
<dbReference type="AlphaFoldDB" id="A0A6L5YB25"/>
<reference evidence="18 19" key="1">
    <citation type="submission" date="2019-08" db="EMBL/GenBank/DDBJ databases">
        <title>In-depth cultivation of the pig gut microbiome towards novel bacterial diversity and tailored functional studies.</title>
        <authorList>
            <person name="Wylensek D."/>
            <person name="Hitch T.C.A."/>
            <person name="Clavel T."/>
        </authorList>
    </citation>
    <scope>NUCLEOTIDE SEQUENCE [LARGE SCALE GENOMIC DNA]</scope>
    <source>
        <strain evidence="18 19">SM-530-WT-4B</strain>
    </source>
</reference>
<organism evidence="18 19">
    <name type="scientific">Pyramidobacter porci</name>
    <dbReference type="NCBI Taxonomy" id="2605789"/>
    <lineage>
        <taxon>Bacteria</taxon>
        <taxon>Thermotogati</taxon>
        <taxon>Synergistota</taxon>
        <taxon>Synergistia</taxon>
        <taxon>Synergistales</taxon>
        <taxon>Dethiosulfovibrionaceae</taxon>
        <taxon>Pyramidobacter</taxon>
    </lineage>
</organism>
<dbReference type="InterPro" id="IPR003203">
    <property type="entry name" value="CobU/CobP"/>
</dbReference>
<evidence type="ECO:0000256" key="5">
    <source>
        <dbReference type="ARBA" id="ARBA00004692"/>
    </source>
</evidence>
<comment type="catalytic activity">
    <reaction evidence="1">
        <text>adenosylcob(III)inamide + ATP = adenosylcob(III)inamide phosphate + ADP + H(+)</text>
        <dbReference type="Rhea" id="RHEA:15769"/>
        <dbReference type="ChEBI" id="CHEBI:2480"/>
        <dbReference type="ChEBI" id="CHEBI:15378"/>
        <dbReference type="ChEBI" id="CHEBI:30616"/>
        <dbReference type="ChEBI" id="CHEBI:58502"/>
        <dbReference type="ChEBI" id="CHEBI:456216"/>
        <dbReference type="EC" id="2.7.1.156"/>
    </reaction>
</comment>
<dbReference type="EMBL" id="VUNH01000004">
    <property type="protein sequence ID" value="MST55393.1"/>
    <property type="molecule type" value="Genomic_DNA"/>
</dbReference>
<dbReference type="Gene3D" id="3.40.50.300">
    <property type="entry name" value="P-loop containing nucleotide triphosphate hydrolases"/>
    <property type="match status" value="1"/>
</dbReference>
<keyword evidence="12" id="KW-0547">Nucleotide-binding</keyword>
<dbReference type="InterPro" id="IPR027417">
    <property type="entry name" value="P-loop_NTPase"/>
</dbReference>
<evidence type="ECO:0000313" key="18">
    <source>
        <dbReference type="EMBL" id="MST55393.1"/>
    </source>
</evidence>
<evidence type="ECO:0000256" key="1">
    <source>
        <dbReference type="ARBA" id="ARBA00000312"/>
    </source>
</evidence>
<keyword evidence="19" id="KW-1185">Reference proteome</keyword>
<dbReference type="GO" id="GO:0009236">
    <property type="term" value="P:cobalamin biosynthetic process"/>
    <property type="evidence" value="ECO:0007669"/>
    <property type="project" value="UniProtKB-UniPathway"/>
</dbReference>
<keyword evidence="11 18" id="KW-0808">Transferase</keyword>
<comment type="pathway">
    <text evidence="5">Cofactor biosynthesis; adenosylcobalamin biosynthesis; adenosylcobalamin from cob(II)yrinate a,c-diamide: step 6/7.</text>
</comment>
<keyword evidence="14" id="KW-0067">ATP-binding</keyword>
<evidence type="ECO:0000256" key="14">
    <source>
        <dbReference type="ARBA" id="ARBA00022840"/>
    </source>
</evidence>
<comment type="similarity">
    <text evidence="7">Belongs to the CobU/CobP family.</text>
</comment>
<evidence type="ECO:0000256" key="2">
    <source>
        <dbReference type="ARBA" id="ARBA00000711"/>
    </source>
</evidence>
<keyword evidence="15" id="KW-0342">GTP-binding</keyword>
<evidence type="ECO:0000256" key="11">
    <source>
        <dbReference type="ARBA" id="ARBA00022679"/>
    </source>
</evidence>
<evidence type="ECO:0000256" key="4">
    <source>
        <dbReference type="ARBA" id="ARBA00003889"/>
    </source>
</evidence>
<dbReference type="GO" id="GO:0008820">
    <property type="term" value="F:cobinamide phosphate guanylyltransferase activity"/>
    <property type="evidence" value="ECO:0007669"/>
    <property type="project" value="UniProtKB-EC"/>
</dbReference>
<comment type="catalytic activity">
    <reaction evidence="2">
        <text>adenosylcob(III)inamide phosphate + GTP + H(+) = adenosylcob(III)inamide-GDP + diphosphate</text>
        <dbReference type="Rhea" id="RHEA:22712"/>
        <dbReference type="ChEBI" id="CHEBI:15378"/>
        <dbReference type="ChEBI" id="CHEBI:33019"/>
        <dbReference type="ChEBI" id="CHEBI:37565"/>
        <dbReference type="ChEBI" id="CHEBI:58502"/>
        <dbReference type="ChEBI" id="CHEBI:60487"/>
        <dbReference type="EC" id="2.7.7.62"/>
    </reaction>
</comment>
<dbReference type="GO" id="GO:0043752">
    <property type="term" value="F:adenosylcobinamide kinase activity"/>
    <property type="evidence" value="ECO:0007669"/>
    <property type="project" value="UniProtKB-EC"/>
</dbReference>
<name>A0A6L5YB25_9BACT</name>
<dbReference type="Proteomes" id="UP000473699">
    <property type="component" value="Unassembled WGS sequence"/>
</dbReference>
<comment type="catalytic activity">
    <reaction evidence="3">
        <text>adenosylcob(III)inamide + GTP = adenosylcob(III)inamide phosphate + GDP + H(+)</text>
        <dbReference type="Rhea" id="RHEA:15765"/>
        <dbReference type="ChEBI" id="CHEBI:2480"/>
        <dbReference type="ChEBI" id="CHEBI:15378"/>
        <dbReference type="ChEBI" id="CHEBI:37565"/>
        <dbReference type="ChEBI" id="CHEBI:58189"/>
        <dbReference type="ChEBI" id="CHEBI:58502"/>
        <dbReference type="EC" id="2.7.1.156"/>
    </reaction>
</comment>
<evidence type="ECO:0000256" key="15">
    <source>
        <dbReference type="ARBA" id="ARBA00023134"/>
    </source>
</evidence>
<comment type="caution">
    <text evidence="18">The sequence shown here is derived from an EMBL/GenBank/DDBJ whole genome shotgun (WGS) entry which is preliminary data.</text>
</comment>
<proteinExistence type="inferred from homology"/>
<dbReference type="GO" id="GO:0005524">
    <property type="term" value="F:ATP binding"/>
    <property type="evidence" value="ECO:0007669"/>
    <property type="project" value="UniProtKB-KW"/>
</dbReference>
<comment type="function">
    <text evidence="4">Catalyzes ATP-dependent phosphorylation of adenosylcobinamide and addition of GMP to adenosylcobinamide phosphate.</text>
</comment>
<accession>A0A6L5YB25</accession>
<dbReference type="EC" id="2.7.7.62" evidence="9"/>
<evidence type="ECO:0000256" key="8">
    <source>
        <dbReference type="ARBA" id="ARBA00012016"/>
    </source>
</evidence>
<keyword evidence="10" id="KW-0169">Cobalamin biosynthesis</keyword>
<evidence type="ECO:0000256" key="13">
    <source>
        <dbReference type="ARBA" id="ARBA00022777"/>
    </source>
</evidence>
<dbReference type="SUPFAM" id="SSF52540">
    <property type="entry name" value="P-loop containing nucleoside triphosphate hydrolases"/>
    <property type="match status" value="1"/>
</dbReference>
<comment type="pathway">
    <text evidence="6">Cofactor biosynthesis; adenosylcobalamin biosynthesis; adenosylcobalamin from cob(II)yrinate a,c-diamide: step 5/7.</text>
</comment>
<evidence type="ECO:0000256" key="17">
    <source>
        <dbReference type="ARBA" id="ARBA00030571"/>
    </source>
</evidence>
<evidence type="ECO:0000256" key="9">
    <source>
        <dbReference type="ARBA" id="ARBA00012523"/>
    </source>
</evidence>
<keyword evidence="13 18" id="KW-0418">Kinase</keyword>
<evidence type="ECO:0000313" key="19">
    <source>
        <dbReference type="Proteomes" id="UP000473699"/>
    </source>
</evidence>
<dbReference type="Pfam" id="PF02283">
    <property type="entry name" value="CobU"/>
    <property type="match status" value="1"/>
</dbReference>
<evidence type="ECO:0000256" key="16">
    <source>
        <dbReference type="ARBA" id="ARBA00029570"/>
    </source>
</evidence>
<gene>
    <name evidence="18" type="ORF">FYJ74_05015</name>
</gene>
<evidence type="ECO:0000256" key="10">
    <source>
        <dbReference type="ARBA" id="ARBA00022573"/>
    </source>
</evidence>
<evidence type="ECO:0000256" key="6">
    <source>
        <dbReference type="ARBA" id="ARBA00005159"/>
    </source>
</evidence>
<dbReference type="PANTHER" id="PTHR34848:SF1">
    <property type="entry name" value="BIFUNCTIONAL ADENOSYLCOBALAMIN BIOSYNTHESIS PROTEIN COBU"/>
    <property type="match status" value="1"/>
</dbReference>
<dbReference type="GO" id="GO:0005525">
    <property type="term" value="F:GTP binding"/>
    <property type="evidence" value="ECO:0007669"/>
    <property type="project" value="UniProtKB-KW"/>
</dbReference>
<evidence type="ECO:0000256" key="7">
    <source>
        <dbReference type="ARBA" id="ARBA00007490"/>
    </source>
</evidence>